<dbReference type="KEGG" id="snep:Enr13x_42460"/>
<name>A0A518HU48_9BACT</name>
<sequence>MSLSASPPSGKKRLQRVGFFAPSTFDATKKISFTYTDGARYFVGLVMRHSATSDDGLARLNASHLRSITGSRYSKQIITPLLADGTLNRKPFSRTERKSFGYRIGDRFADDSIHWTPATCPRIRDRLTEHYRRCRDEREATWAPIHHALRQMQQSLRIDLDAALTDIKDMPIESRLGQRLLVEQIDRRQMRYSVCAQGRAHNGITSLRRDLKRHLIDDNGERLVGVDIVNSQPAMLATLLRTRNTHPPTHSTPPPPFHGSLPYYSAHPYNPIGGETRRSRSTERYIELASTGRLYEDLVEGTGLTREECKSHFLKDVLAKKGRYQRAAKPDTRSVESYVRETYPDVFAFIRRVNAEDHGALIRLLQRVESSVVIHTVAALLVERYPDVPILTLHDAVYGPTSHEQAISDAFTESCQRLGIQLVTEPKPA</sequence>
<dbReference type="EMBL" id="CP037423">
    <property type="protein sequence ID" value="QDV44381.1"/>
    <property type="molecule type" value="Genomic_DNA"/>
</dbReference>
<evidence type="ECO:0000313" key="2">
    <source>
        <dbReference type="Proteomes" id="UP000319004"/>
    </source>
</evidence>
<dbReference type="RefSeq" id="WP_145388733.1">
    <property type="nucleotide sequence ID" value="NZ_CP037423.1"/>
</dbReference>
<dbReference type="OrthoDB" id="259501at2"/>
<protein>
    <submittedName>
        <fullName evidence="1">Uncharacterized protein</fullName>
    </submittedName>
</protein>
<proteinExistence type="predicted"/>
<accession>A0A518HU48</accession>
<reference evidence="1 2" key="1">
    <citation type="submission" date="2019-03" db="EMBL/GenBank/DDBJ databases">
        <title>Deep-cultivation of Planctomycetes and their phenomic and genomic characterization uncovers novel biology.</title>
        <authorList>
            <person name="Wiegand S."/>
            <person name="Jogler M."/>
            <person name="Boedeker C."/>
            <person name="Pinto D."/>
            <person name="Vollmers J."/>
            <person name="Rivas-Marin E."/>
            <person name="Kohn T."/>
            <person name="Peeters S.H."/>
            <person name="Heuer A."/>
            <person name="Rast P."/>
            <person name="Oberbeckmann S."/>
            <person name="Bunk B."/>
            <person name="Jeske O."/>
            <person name="Meyerdierks A."/>
            <person name="Storesund J.E."/>
            <person name="Kallscheuer N."/>
            <person name="Luecker S."/>
            <person name="Lage O.M."/>
            <person name="Pohl T."/>
            <person name="Merkel B.J."/>
            <person name="Hornburger P."/>
            <person name="Mueller R.-W."/>
            <person name="Bruemmer F."/>
            <person name="Labrenz M."/>
            <person name="Spormann A.M."/>
            <person name="Op den Camp H."/>
            <person name="Overmann J."/>
            <person name="Amann R."/>
            <person name="Jetten M.S.M."/>
            <person name="Mascher T."/>
            <person name="Medema M.H."/>
            <person name="Devos D.P."/>
            <person name="Kaster A.-K."/>
            <person name="Ovreas L."/>
            <person name="Rohde M."/>
            <person name="Galperin M.Y."/>
            <person name="Jogler C."/>
        </authorList>
    </citation>
    <scope>NUCLEOTIDE SEQUENCE [LARGE SCALE GENOMIC DNA]</scope>
    <source>
        <strain evidence="1 2">Enr13</strain>
    </source>
</reference>
<keyword evidence="2" id="KW-1185">Reference proteome</keyword>
<evidence type="ECO:0000313" key="1">
    <source>
        <dbReference type="EMBL" id="QDV44381.1"/>
    </source>
</evidence>
<gene>
    <name evidence="1" type="ORF">Enr13x_42460</name>
</gene>
<dbReference type="AlphaFoldDB" id="A0A518HU48"/>
<dbReference type="Proteomes" id="UP000319004">
    <property type="component" value="Chromosome"/>
</dbReference>
<organism evidence="1 2">
    <name type="scientific">Stieleria neptunia</name>
    <dbReference type="NCBI Taxonomy" id="2527979"/>
    <lineage>
        <taxon>Bacteria</taxon>
        <taxon>Pseudomonadati</taxon>
        <taxon>Planctomycetota</taxon>
        <taxon>Planctomycetia</taxon>
        <taxon>Pirellulales</taxon>
        <taxon>Pirellulaceae</taxon>
        <taxon>Stieleria</taxon>
    </lineage>
</organism>